<protein>
    <recommendedName>
        <fullName evidence="3">DUF2059 domain-containing protein</fullName>
    </recommendedName>
</protein>
<dbReference type="RefSeq" id="WP_306161691.1">
    <property type="nucleotide sequence ID" value="NZ_CP132315.1"/>
</dbReference>
<sequence>MLTYYKVMTRMAASAVLVAITVLVGPAALAGDYGNEVFEISGLDSAFAGAPEAALEVARQLGADENVLKIWKAAAHEELSPARLTQALRLEFSKEIKSSAVPSIVSFRTSELGLKVTAAEVVEARGEEREKRYIAAASEIENLSENRRKLYRDLATLTAPRDVDGNLLLLVEALLRPVLPKTSVQAALSQLENDLRERRRSGRALETTAATYRTLNDNELALLIEHFRTEEGTAFLMAKSTSEDKVFRRAVSNLAKRFAKLVGDR</sequence>
<reference evidence="1 2" key="1">
    <citation type="submission" date="2023-08" db="EMBL/GenBank/DDBJ databases">
        <title>Pathogen: clinical or host-associated sample.</title>
        <authorList>
            <person name="Hergert J."/>
            <person name="Casey R."/>
            <person name="Wagner J."/>
            <person name="Young E.L."/>
            <person name="Oakeson K.F."/>
        </authorList>
    </citation>
    <scope>NUCLEOTIDE SEQUENCE [LARGE SCALE GENOMIC DNA]</scope>
    <source>
        <strain evidence="1 2">UPHL-collab-2</strain>
        <plasmid evidence="1 2">unnamed1</plasmid>
    </source>
</reference>
<geneLocation type="plasmid" evidence="1 2">
    <name>unnamed1</name>
</geneLocation>
<name>A0ABY9K9K3_9HYPH</name>
<evidence type="ECO:0000313" key="1">
    <source>
        <dbReference type="EMBL" id="WLS05227.1"/>
    </source>
</evidence>
<evidence type="ECO:0000313" key="2">
    <source>
        <dbReference type="Proteomes" id="UP001225788"/>
    </source>
</evidence>
<dbReference type="Proteomes" id="UP001225788">
    <property type="component" value="Plasmid unnamed1"/>
</dbReference>
<gene>
    <name evidence="1" type="ORF">Q9315_24035</name>
</gene>
<accession>A0ABY9K9K3</accession>
<keyword evidence="2" id="KW-1185">Reference proteome</keyword>
<dbReference type="EMBL" id="CP132315">
    <property type="protein sequence ID" value="WLS05227.1"/>
    <property type="molecule type" value="Genomic_DNA"/>
</dbReference>
<proteinExistence type="predicted"/>
<evidence type="ECO:0008006" key="3">
    <source>
        <dbReference type="Google" id="ProtNLM"/>
    </source>
</evidence>
<organism evidence="1 2">
    <name type="scientific">Shinella oryzae</name>
    <dbReference type="NCBI Taxonomy" id="2871820"/>
    <lineage>
        <taxon>Bacteria</taxon>
        <taxon>Pseudomonadati</taxon>
        <taxon>Pseudomonadota</taxon>
        <taxon>Alphaproteobacteria</taxon>
        <taxon>Hyphomicrobiales</taxon>
        <taxon>Rhizobiaceae</taxon>
        <taxon>Shinella</taxon>
    </lineage>
</organism>
<keyword evidence="1" id="KW-0614">Plasmid</keyword>